<gene>
    <name evidence="14" type="ORF">PEVE_00038497</name>
</gene>
<dbReference type="PANTHER" id="PTHR21771">
    <property type="entry name" value="MITOCHONDRIA-EATING PROTEIN-RELATED"/>
    <property type="match status" value="1"/>
</dbReference>
<keyword evidence="7" id="KW-1000">Mitochondrion outer membrane</keyword>
<comment type="similarity">
    <text evidence="4">Belongs to the MIEAP family.</text>
</comment>
<name>A0ABN8MM19_9CNID</name>
<keyword evidence="10" id="KW-0496">Mitochondrion</keyword>
<dbReference type="InterPro" id="IPR026169">
    <property type="entry name" value="MIEAP"/>
</dbReference>
<dbReference type="InterPro" id="IPR031981">
    <property type="entry name" value="MIEAP_C"/>
</dbReference>
<keyword evidence="15" id="KW-1185">Reference proteome</keyword>
<keyword evidence="8" id="KW-0175">Coiled coil</keyword>
<comment type="subcellular location">
    <subcellularLocation>
        <location evidence="3">Cytoplasm</location>
    </subcellularLocation>
    <subcellularLocation>
        <location evidence="2">Mitochondrion matrix</location>
    </subcellularLocation>
    <subcellularLocation>
        <location evidence="1">Mitochondrion outer membrane</location>
    </subcellularLocation>
</comment>
<evidence type="ECO:0000256" key="1">
    <source>
        <dbReference type="ARBA" id="ARBA00004294"/>
    </source>
</evidence>
<evidence type="ECO:0000256" key="9">
    <source>
        <dbReference type="ARBA" id="ARBA00023121"/>
    </source>
</evidence>
<dbReference type="Pfam" id="PF16026">
    <property type="entry name" value="MIEAP"/>
    <property type="match status" value="1"/>
</dbReference>
<dbReference type="EMBL" id="CALNXI010000654">
    <property type="protein sequence ID" value="CAH3030758.1"/>
    <property type="molecule type" value="Genomic_DNA"/>
</dbReference>
<protein>
    <recommendedName>
        <fullName evidence="5">Mitochondria-eating protein</fullName>
    </recommendedName>
    <alternativeName>
        <fullName evidence="12">Spermatogenesis-associated protein 18</fullName>
    </alternativeName>
</protein>
<evidence type="ECO:0000256" key="7">
    <source>
        <dbReference type="ARBA" id="ARBA00022787"/>
    </source>
</evidence>
<evidence type="ECO:0000313" key="15">
    <source>
        <dbReference type="Proteomes" id="UP001159427"/>
    </source>
</evidence>
<comment type="caution">
    <text evidence="14">The sequence shown here is derived from an EMBL/GenBank/DDBJ whole genome shotgun (WGS) entry which is preliminary data.</text>
</comment>
<evidence type="ECO:0000256" key="3">
    <source>
        <dbReference type="ARBA" id="ARBA00004496"/>
    </source>
</evidence>
<evidence type="ECO:0000256" key="11">
    <source>
        <dbReference type="ARBA" id="ARBA00023136"/>
    </source>
</evidence>
<evidence type="ECO:0000313" key="14">
    <source>
        <dbReference type="EMBL" id="CAH3030758.1"/>
    </source>
</evidence>
<keyword evidence="9" id="KW-0446">Lipid-binding</keyword>
<keyword evidence="6" id="KW-0963">Cytoplasm</keyword>
<evidence type="ECO:0000256" key="4">
    <source>
        <dbReference type="ARBA" id="ARBA00008233"/>
    </source>
</evidence>
<evidence type="ECO:0000256" key="8">
    <source>
        <dbReference type="ARBA" id="ARBA00023054"/>
    </source>
</evidence>
<evidence type="ECO:0000256" key="10">
    <source>
        <dbReference type="ARBA" id="ARBA00023128"/>
    </source>
</evidence>
<evidence type="ECO:0000256" key="2">
    <source>
        <dbReference type="ARBA" id="ARBA00004305"/>
    </source>
</evidence>
<evidence type="ECO:0000256" key="12">
    <source>
        <dbReference type="ARBA" id="ARBA00032687"/>
    </source>
</evidence>
<accession>A0ABN8MM19</accession>
<evidence type="ECO:0000256" key="6">
    <source>
        <dbReference type="ARBA" id="ARBA00022490"/>
    </source>
</evidence>
<evidence type="ECO:0000259" key="13">
    <source>
        <dbReference type="Pfam" id="PF16026"/>
    </source>
</evidence>
<organism evidence="14 15">
    <name type="scientific">Porites evermanni</name>
    <dbReference type="NCBI Taxonomy" id="104178"/>
    <lineage>
        <taxon>Eukaryota</taxon>
        <taxon>Metazoa</taxon>
        <taxon>Cnidaria</taxon>
        <taxon>Anthozoa</taxon>
        <taxon>Hexacorallia</taxon>
        <taxon>Scleractinia</taxon>
        <taxon>Fungiina</taxon>
        <taxon>Poritidae</taxon>
        <taxon>Porites</taxon>
    </lineage>
</organism>
<dbReference type="Proteomes" id="UP001159427">
    <property type="component" value="Unassembled WGS sequence"/>
</dbReference>
<proteinExistence type="inferred from homology"/>
<evidence type="ECO:0000256" key="5">
    <source>
        <dbReference type="ARBA" id="ARBA00019863"/>
    </source>
</evidence>
<sequence length="309" mass="36325">MKEELGILSVKDDEIKQLKSRIAFLGEKRVKQDQSECEDTLSENRQSKLEEEFSSFVDGTRMDACDRFREIYKPKDQFTDVHCQRLACLIFEVSYERMNVAKEALVEFFKEVSKGLIQSAPNMSFEFTRNENFLAKGAHRYPKPNFYEVRFPVSLMRQNSNYPRDAVDALMLAVKETAHDCELDCFVEDVKAIIQQKWDSWRSKDKAVTINYYILYTFRYGQVLDDPKVVWYIRECIKIVWRMITQVPAMKIEYQSTQLRYFHTQKGCYRGMPSKGGDPKEEIAYYLWPALFDGGNRLVRKAEVLCKTA</sequence>
<keyword evidence="11" id="KW-0472">Membrane</keyword>
<feature type="domain" description="Mitochondria-eating protein C-terminal" evidence="13">
    <location>
        <begin position="224"/>
        <end position="305"/>
    </location>
</feature>
<reference evidence="14 15" key="1">
    <citation type="submission" date="2022-05" db="EMBL/GenBank/DDBJ databases">
        <authorList>
            <consortium name="Genoscope - CEA"/>
            <person name="William W."/>
        </authorList>
    </citation>
    <scope>NUCLEOTIDE SEQUENCE [LARGE SCALE GENOMIC DNA]</scope>
</reference>